<dbReference type="InterPro" id="IPR029044">
    <property type="entry name" value="Nucleotide-diphossugar_trans"/>
</dbReference>
<evidence type="ECO:0000256" key="1">
    <source>
        <dbReference type="ARBA" id="ARBA00022679"/>
    </source>
</evidence>
<proteinExistence type="predicted"/>
<keyword evidence="4" id="KW-1185">Reference proteome</keyword>
<dbReference type="InterPro" id="IPR025877">
    <property type="entry name" value="MobA-like_NTP_Trfase"/>
</dbReference>
<dbReference type="AlphaFoldDB" id="A0A4R4PJ69"/>
<dbReference type="Pfam" id="PF12804">
    <property type="entry name" value="NTP_transf_3"/>
    <property type="match status" value="1"/>
</dbReference>
<dbReference type="PANTHER" id="PTHR19136:SF81">
    <property type="entry name" value="MOLYBDENUM COFACTOR GUANYLYLTRANSFERASE"/>
    <property type="match status" value="1"/>
</dbReference>
<accession>A0A4R4PJ69</accession>
<protein>
    <submittedName>
        <fullName evidence="3">Molybdenum cofactor guanylyltransferase</fullName>
    </submittedName>
</protein>
<evidence type="ECO:0000259" key="2">
    <source>
        <dbReference type="Pfam" id="PF12804"/>
    </source>
</evidence>
<sequence>MSPWCRRTRQTAGVEFDAVVVAGGGSTRLGGVDKALVVLEGVTFLDRVLRAVANAARTVVVGPVRETYRTVEWTQEDPPGSGPVAGLAAGLAGGTAPVVVVLSCDLPWVTAADISRLVDSLGSHDGSGLRDSDGRDQWLAAAYKRTSLEQALERLGDPRDQSVRRLTAELDLVWQEPAHAGDDVDTWADLDG</sequence>
<dbReference type="PANTHER" id="PTHR19136">
    <property type="entry name" value="MOLYBDENUM COFACTOR GUANYLYLTRANSFERASE"/>
    <property type="match status" value="1"/>
</dbReference>
<evidence type="ECO:0000313" key="3">
    <source>
        <dbReference type="EMBL" id="TDC22101.1"/>
    </source>
</evidence>
<dbReference type="EMBL" id="SMKA01000199">
    <property type="protein sequence ID" value="TDC22101.1"/>
    <property type="molecule type" value="Genomic_DNA"/>
</dbReference>
<comment type="caution">
    <text evidence="3">The sequence shown here is derived from an EMBL/GenBank/DDBJ whole genome shotgun (WGS) entry which is preliminary data.</text>
</comment>
<evidence type="ECO:0000313" key="4">
    <source>
        <dbReference type="Proteomes" id="UP000295075"/>
    </source>
</evidence>
<dbReference type="Proteomes" id="UP000295075">
    <property type="component" value="Unassembled WGS sequence"/>
</dbReference>
<name>A0A4R4PJ69_9ACTN</name>
<organism evidence="3 4">
    <name type="scientific">Kribbella albertanoniae</name>
    <dbReference type="NCBI Taxonomy" id="1266829"/>
    <lineage>
        <taxon>Bacteria</taxon>
        <taxon>Bacillati</taxon>
        <taxon>Actinomycetota</taxon>
        <taxon>Actinomycetes</taxon>
        <taxon>Propionibacteriales</taxon>
        <taxon>Kribbellaceae</taxon>
        <taxon>Kribbella</taxon>
    </lineage>
</organism>
<dbReference type="GO" id="GO:0016779">
    <property type="term" value="F:nucleotidyltransferase activity"/>
    <property type="evidence" value="ECO:0007669"/>
    <property type="project" value="UniProtKB-KW"/>
</dbReference>
<gene>
    <name evidence="3" type="ORF">E1261_31825</name>
</gene>
<keyword evidence="3" id="KW-0548">Nucleotidyltransferase</keyword>
<dbReference type="OrthoDB" id="4408226at2"/>
<keyword evidence="1 3" id="KW-0808">Transferase</keyword>
<reference evidence="3 4" key="1">
    <citation type="submission" date="2019-03" db="EMBL/GenBank/DDBJ databases">
        <title>Draft genome sequences of novel Actinobacteria.</title>
        <authorList>
            <person name="Sahin N."/>
            <person name="Ay H."/>
            <person name="Saygin H."/>
        </authorList>
    </citation>
    <scope>NUCLEOTIDE SEQUENCE [LARGE SCALE GENOMIC DNA]</scope>
    <source>
        <strain evidence="3 4">JCM 30547</strain>
    </source>
</reference>
<dbReference type="Gene3D" id="3.90.550.10">
    <property type="entry name" value="Spore Coat Polysaccharide Biosynthesis Protein SpsA, Chain A"/>
    <property type="match status" value="1"/>
</dbReference>
<feature type="domain" description="MobA-like NTP transferase" evidence="2">
    <location>
        <begin position="18"/>
        <end position="170"/>
    </location>
</feature>
<dbReference type="SUPFAM" id="SSF53448">
    <property type="entry name" value="Nucleotide-diphospho-sugar transferases"/>
    <property type="match status" value="1"/>
</dbReference>